<protein>
    <submittedName>
        <fullName evidence="2">Uncharacterized protein</fullName>
    </submittedName>
</protein>
<gene>
    <name evidence="2" type="ORF">P4G45_08585</name>
</gene>
<evidence type="ECO:0000256" key="1">
    <source>
        <dbReference type="SAM" id="MobiDB-lite"/>
    </source>
</evidence>
<name>A0AAU7CTN7_9BACT</name>
<organism evidence="2">
    <name type="scientific">Edaphobacter paludis</name>
    <dbReference type="NCBI Taxonomy" id="3035702"/>
    <lineage>
        <taxon>Bacteria</taxon>
        <taxon>Pseudomonadati</taxon>
        <taxon>Acidobacteriota</taxon>
        <taxon>Terriglobia</taxon>
        <taxon>Terriglobales</taxon>
        <taxon>Acidobacteriaceae</taxon>
        <taxon>Edaphobacter</taxon>
    </lineage>
</organism>
<dbReference type="EMBL" id="CP121194">
    <property type="protein sequence ID" value="XBH08556.1"/>
    <property type="molecule type" value="Genomic_DNA"/>
</dbReference>
<dbReference type="AlphaFoldDB" id="A0AAU7CTN7"/>
<reference evidence="2" key="1">
    <citation type="submission" date="2023-03" db="EMBL/GenBank/DDBJ databases">
        <title>Edaphobacter sp.</title>
        <authorList>
            <person name="Huber K.J."/>
            <person name="Papendorf J."/>
            <person name="Pilke C."/>
            <person name="Bunk B."/>
            <person name="Sproeer C."/>
            <person name="Pester M."/>
        </authorList>
    </citation>
    <scope>NUCLEOTIDE SEQUENCE</scope>
    <source>
        <strain evidence="2">DSM 109919</strain>
    </source>
</reference>
<proteinExistence type="predicted"/>
<accession>A0AAU7CTN7</accession>
<evidence type="ECO:0000313" key="2">
    <source>
        <dbReference type="EMBL" id="XBH08556.1"/>
    </source>
</evidence>
<dbReference type="RefSeq" id="WP_348266065.1">
    <property type="nucleotide sequence ID" value="NZ_CP121194.1"/>
</dbReference>
<dbReference type="KEGG" id="epl:P4G45_08585"/>
<feature type="region of interest" description="Disordered" evidence="1">
    <location>
        <begin position="31"/>
        <end position="53"/>
    </location>
</feature>
<sequence length="53" mass="6310">MEDETLYDKDKFEKVLRRMIEMKPIPFKDAVAKPKLKKDGTLRKPNSVQKMDK</sequence>
<feature type="compositionally biased region" description="Polar residues" evidence="1">
    <location>
        <begin position="44"/>
        <end position="53"/>
    </location>
</feature>